<dbReference type="FunFam" id="1.10.268.10:FF:000001">
    <property type="entry name" value="DNA gyrase subunit A"/>
    <property type="match status" value="1"/>
</dbReference>
<comment type="subcellular location">
    <subcellularLocation>
        <location evidence="9">Cytoplasm</location>
    </subcellularLocation>
</comment>
<dbReference type="FunFam" id="3.30.1360.40:FF:000002">
    <property type="entry name" value="DNA gyrase subunit A"/>
    <property type="match status" value="1"/>
</dbReference>
<evidence type="ECO:0000256" key="7">
    <source>
        <dbReference type="ARBA" id="ARBA00023125"/>
    </source>
</evidence>
<evidence type="ECO:0000313" key="14">
    <source>
        <dbReference type="EMBL" id="MBR7796812.1"/>
    </source>
</evidence>
<accession>A0A941DWW4</accession>
<evidence type="ECO:0000256" key="2">
    <source>
        <dbReference type="ARBA" id="ARBA00008263"/>
    </source>
</evidence>
<dbReference type="GO" id="GO:0034335">
    <property type="term" value="F:DNA negative supercoiling activity"/>
    <property type="evidence" value="ECO:0007669"/>
    <property type="project" value="UniProtKB-ARBA"/>
</dbReference>
<dbReference type="InterPro" id="IPR013760">
    <property type="entry name" value="Topo_IIA-like_dom_sf"/>
</dbReference>
<keyword evidence="7 9" id="KW-0238">DNA-binding</keyword>
<comment type="catalytic activity">
    <reaction evidence="1 9 10">
        <text>ATP-dependent breakage, passage and rejoining of double-stranded DNA.</text>
        <dbReference type="EC" id="5.6.2.2"/>
    </reaction>
</comment>
<evidence type="ECO:0000256" key="10">
    <source>
        <dbReference type="PROSITE-ProRule" id="PRU01384"/>
    </source>
</evidence>
<dbReference type="Gene3D" id="1.10.268.10">
    <property type="entry name" value="Topoisomerase, domain 3"/>
    <property type="match status" value="1"/>
</dbReference>
<keyword evidence="3 9" id="KW-0963">Cytoplasm</keyword>
<comment type="miscellaneous">
    <text evidence="9">Few gyrases are as efficient as E.coli at forming negative supercoils. Not all organisms have 2 type II topoisomerases; in organisms with a single type II topoisomerase this enzyme also has to decatenate newly replicated chromosomes.</text>
</comment>
<feature type="active site" description="O-(5'-phospho-DNA)-tyrosine intermediate" evidence="9 10">
    <location>
        <position position="123"/>
    </location>
</feature>
<dbReference type="SMART" id="SM00434">
    <property type="entry name" value="TOP4c"/>
    <property type="match status" value="1"/>
</dbReference>
<dbReference type="Gene3D" id="3.30.1360.40">
    <property type="match status" value="1"/>
</dbReference>
<dbReference type="Proteomes" id="UP000675284">
    <property type="component" value="Unassembled WGS sequence"/>
</dbReference>
<dbReference type="InterPro" id="IPR002205">
    <property type="entry name" value="Topo_IIA_dom_A"/>
</dbReference>
<feature type="short sequence motif" description="GyrA-box" evidence="9">
    <location>
        <begin position="528"/>
        <end position="534"/>
    </location>
</feature>
<dbReference type="InterPro" id="IPR013757">
    <property type="entry name" value="Topo_IIA_A_a_sf"/>
</dbReference>
<evidence type="ECO:0000256" key="4">
    <source>
        <dbReference type="ARBA" id="ARBA00022741"/>
    </source>
</evidence>
<evidence type="ECO:0000256" key="3">
    <source>
        <dbReference type="ARBA" id="ARBA00022490"/>
    </source>
</evidence>
<dbReference type="PROSITE" id="PS52040">
    <property type="entry name" value="TOPO_IIA"/>
    <property type="match status" value="1"/>
</dbReference>
<dbReference type="SUPFAM" id="SSF101904">
    <property type="entry name" value="GyrA/ParC C-terminal domain-like"/>
    <property type="match status" value="1"/>
</dbReference>
<evidence type="ECO:0000256" key="11">
    <source>
        <dbReference type="SAM" id="Coils"/>
    </source>
</evidence>
<dbReference type="InterPro" id="IPR006691">
    <property type="entry name" value="GyrA/parC_rep"/>
</dbReference>
<dbReference type="GO" id="GO:0006261">
    <property type="term" value="P:DNA-templated DNA replication"/>
    <property type="evidence" value="ECO:0007669"/>
    <property type="project" value="UniProtKB-UniRule"/>
</dbReference>
<dbReference type="GO" id="GO:0005694">
    <property type="term" value="C:chromosome"/>
    <property type="evidence" value="ECO:0007669"/>
    <property type="project" value="InterPro"/>
</dbReference>
<dbReference type="AlphaFoldDB" id="A0A941DWW4"/>
<proteinExistence type="inferred from homology"/>
<dbReference type="CDD" id="cd00187">
    <property type="entry name" value="TOP4c"/>
    <property type="match status" value="1"/>
</dbReference>
<dbReference type="FunFam" id="3.90.199.10:FF:000001">
    <property type="entry name" value="DNA gyrase subunit A"/>
    <property type="match status" value="1"/>
</dbReference>
<comment type="subunit">
    <text evidence="9">Heterotetramer, composed of two GyrA and two GyrB chains. In the heterotetramer, GyrA contains the active site tyrosine that forms a transient covalent intermediate with DNA, while GyrB binds cofactors and catalyzes ATP hydrolysis.</text>
</comment>
<name>A0A941DWW4_9BACI</name>
<evidence type="ECO:0000256" key="12">
    <source>
        <dbReference type="SAM" id="MobiDB-lite"/>
    </source>
</evidence>
<dbReference type="GO" id="GO:0005524">
    <property type="term" value="F:ATP binding"/>
    <property type="evidence" value="ECO:0007669"/>
    <property type="project" value="UniProtKB-UniRule"/>
</dbReference>
<dbReference type="PANTHER" id="PTHR43493:SF5">
    <property type="entry name" value="DNA GYRASE SUBUNIT A, CHLOROPLASTIC_MITOCHONDRIAL"/>
    <property type="match status" value="1"/>
</dbReference>
<feature type="domain" description="Topo IIA-type catalytic" evidence="13">
    <location>
        <begin position="35"/>
        <end position="501"/>
    </location>
</feature>
<reference evidence="14" key="1">
    <citation type="submission" date="2021-04" db="EMBL/GenBank/DDBJ databases">
        <title>Isolation and polyphasic classification of algal microorganism.</title>
        <authorList>
            <person name="Wang S."/>
        </authorList>
    </citation>
    <scope>NUCLEOTIDE SEQUENCE</scope>
    <source>
        <strain evidence="14">720a</strain>
    </source>
</reference>
<keyword evidence="11" id="KW-0175">Coiled coil</keyword>
<dbReference type="RefSeq" id="WP_026680127.1">
    <property type="nucleotide sequence ID" value="NZ_CP115959.1"/>
</dbReference>
<dbReference type="Gene3D" id="3.90.199.10">
    <property type="entry name" value="Topoisomerase II, domain 5"/>
    <property type="match status" value="1"/>
</dbReference>
<dbReference type="NCBIfam" id="TIGR01063">
    <property type="entry name" value="gyrA"/>
    <property type="match status" value="1"/>
</dbReference>
<dbReference type="InterPro" id="IPR050220">
    <property type="entry name" value="Type_II_DNA_Topoisomerases"/>
</dbReference>
<evidence type="ECO:0000256" key="5">
    <source>
        <dbReference type="ARBA" id="ARBA00022840"/>
    </source>
</evidence>
<dbReference type="GO" id="GO:0009330">
    <property type="term" value="C:DNA topoisomerase type II (double strand cut, ATP-hydrolyzing) complex"/>
    <property type="evidence" value="ECO:0007669"/>
    <property type="project" value="TreeGrafter"/>
</dbReference>
<dbReference type="GO" id="GO:0003677">
    <property type="term" value="F:DNA binding"/>
    <property type="evidence" value="ECO:0007669"/>
    <property type="project" value="UniProtKB-UniRule"/>
</dbReference>
<comment type="function">
    <text evidence="9">A type II topoisomerase that negatively supercoils closed circular double-stranded (ds) DNA in an ATP-dependent manner to modulate DNA topology and maintain chromosomes in an underwound state. Negative supercoiling favors strand separation, and DNA replication, transcription, recombination and repair, all of which involve strand separation. Also able to catalyze the interconversion of other topological isomers of dsDNA rings, including catenanes and knotted rings. Type II topoisomerases break and join 2 DNA strands simultaneously in an ATP-dependent manner.</text>
</comment>
<keyword evidence="6 9" id="KW-0799">Topoisomerase</keyword>
<keyword evidence="15" id="KW-1185">Reference proteome</keyword>
<evidence type="ECO:0000256" key="6">
    <source>
        <dbReference type="ARBA" id="ARBA00023029"/>
    </source>
</evidence>
<dbReference type="InterPro" id="IPR035516">
    <property type="entry name" value="Gyrase/topoIV_suA_C"/>
</dbReference>
<feature type="region of interest" description="Disordered" evidence="12">
    <location>
        <begin position="801"/>
        <end position="832"/>
    </location>
</feature>
<dbReference type="FunFam" id="2.120.10.90:FF:000004">
    <property type="entry name" value="DNA gyrase subunit A"/>
    <property type="match status" value="1"/>
</dbReference>
<evidence type="ECO:0000256" key="9">
    <source>
        <dbReference type="HAMAP-Rule" id="MF_01897"/>
    </source>
</evidence>
<dbReference type="NCBIfam" id="NF004044">
    <property type="entry name" value="PRK05561.1"/>
    <property type="match status" value="1"/>
</dbReference>
<dbReference type="HAMAP" id="MF_01897">
    <property type="entry name" value="GyrA"/>
    <property type="match status" value="1"/>
</dbReference>
<keyword evidence="5 9" id="KW-0067">ATP-binding</keyword>
<protein>
    <recommendedName>
        <fullName evidence="9">DNA gyrase subunit A</fullName>
        <ecNumber evidence="9">5.6.2.2</ecNumber>
    </recommendedName>
</protein>
<dbReference type="EMBL" id="JAGSOT010000035">
    <property type="protein sequence ID" value="MBR7796812.1"/>
    <property type="molecule type" value="Genomic_DNA"/>
</dbReference>
<sequence length="832" mass="93611">MADQQRPNVQEINLSQEMRTSFLDYAMSVIVSRALPDVRDGLKPVHRRILYAMNDLGMHADKAYKKSARIVGEVIGKYHPHGDSAVYEAMVRMAQDFSYRNMLVDGHGNFGSVDGDSAAAMRYTEARMSKISMELLRDINKDTIDYTDNYDGSEREPVVFPSRFPNLLVNGASGIAVGMATNIPPHNLGETIDAVLALSKDPEITIDELMEDYIHGPDFPTAGQILGRSGIRKAYETGKGSVTIRAKVNIEEKPNGKSTIIATELPYQVNKAKLIEKIAELVRDKRIDGITDLRDESDRDGLRVVIELRRDVNANVVLNNLYKHTALQTTFGINTLALVDGQPKVLSIKQCLIHYLEHQKVIIKRRTAFELRKAEARAHILEGLRIALDNLDEVIALIRSSKTTDIARTGLIERFDLSEKQAQAILDMRLQRLTGLEREKIENEYKELQKLIEELKAILADEEKVLEIIREELTEIKERFNDDRRTEIVVGGSDFFEDEDLIPEENIVITLTHQGYIKRLPSSTYRTQKRGGRGIQGMGTNEDDFVEHLVSTSTHDTILFFTNKGKVYKAKGYEVPEFSRTAKGIPIINLLQIEKGEWVNAVISVKDYREDQFLFFTTKHGISKRTSLAQFANIRKGGLIAVGLREEDELISVRLTDGTKDMMIATKNGYLIRFPEDQIRSMGRTAAGVKGISLREDDEVVSMEILQEDAKILHVTSKGYGKQTPESEYRITNRGGKGIYTCNLTEKTGHVAAVKAVSGKEDLMLITVAGVLIRIPVEDISETGRNTMGVRLIRLQDDEEVATVTRIDQDEEEEQVDQKDQAAQDTTEDVEE</sequence>
<dbReference type="EC" id="5.6.2.2" evidence="9"/>
<evidence type="ECO:0000313" key="15">
    <source>
        <dbReference type="Proteomes" id="UP000675284"/>
    </source>
</evidence>
<comment type="caution">
    <text evidence="14">The sequence shown here is derived from an EMBL/GenBank/DDBJ whole genome shotgun (WGS) entry which is preliminary data.</text>
</comment>
<dbReference type="GO" id="GO:0006265">
    <property type="term" value="P:DNA topological change"/>
    <property type="evidence" value="ECO:0007669"/>
    <property type="project" value="UniProtKB-UniRule"/>
</dbReference>
<dbReference type="Gene3D" id="2.120.10.90">
    <property type="entry name" value="DNA gyrase/topoisomerase IV, subunit A, C-terminal"/>
    <property type="match status" value="1"/>
</dbReference>
<organism evidence="14 15">
    <name type="scientific">Virgibacillus salarius</name>
    <dbReference type="NCBI Taxonomy" id="447199"/>
    <lineage>
        <taxon>Bacteria</taxon>
        <taxon>Bacillati</taxon>
        <taxon>Bacillota</taxon>
        <taxon>Bacilli</taxon>
        <taxon>Bacillales</taxon>
        <taxon>Bacillaceae</taxon>
        <taxon>Virgibacillus</taxon>
    </lineage>
</organism>
<evidence type="ECO:0000256" key="8">
    <source>
        <dbReference type="ARBA" id="ARBA00023235"/>
    </source>
</evidence>
<dbReference type="InterPro" id="IPR005743">
    <property type="entry name" value="GyrA"/>
</dbReference>
<dbReference type="SUPFAM" id="SSF56719">
    <property type="entry name" value="Type II DNA topoisomerase"/>
    <property type="match status" value="1"/>
</dbReference>
<dbReference type="NCBIfam" id="NF004043">
    <property type="entry name" value="PRK05560.1"/>
    <property type="match status" value="1"/>
</dbReference>
<dbReference type="GO" id="GO:0005737">
    <property type="term" value="C:cytoplasm"/>
    <property type="evidence" value="ECO:0007669"/>
    <property type="project" value="UniProtKB-SubCell"/>
</dbReference>
<comment type="similarity">
    <text evidence="2 9">Belongs to the type II topoisomerase GyrA/ParC subunit family.</text>
</comment>
<evidence type="ECO:0000259" key="13">
    <source>
        <dbReference type="PROSITE" id="PS52040"/>
    </source>
</evidence>
<gene>
    <name evidence="9 14" type="primary">gyrA</name>
    <name evidence="14" type="ORF">KCX74_12250</name>
</gene>
<keyword evidence="4 9" id="KW-0547">Nucleotide-binding</keyword>
<dbReference type="Pfam" id="PF03989">
    <property type="entry name" value="DNA_gyraseA_C"/>
    <property type="match status" value="6"/>
</dbReference>
<feature type="coiled-coil region" evidence="11">
    <location>
        <begin position="438"/>
        <end position="479"/>
    </location>
</feature>
<dbReference type="Pfam" id="PF00521">
    <property type="entry name" value="DNA_topoisoIV"/>
    <property type="match status" value="1"/>
</dbReference>
<evidence type="ECO:0000256" key="1">
    <source>
        <dbReference type="ARBA" id="ARBA00000185"/>
    </source>
</evidence>
<dbReference type="InterPro" id="IPR013758">
    <property type="entry name" value="Topo_IIA_A/C_ab"/>
</dbReference>
<dbReference type="PANTHER" id="PTHR43493">
    <property type="entry name" value="DNA GYRASE/TOPOISOMERASE SUBUNIT A"/>
    <property type="match status" value="1"/>
</dbReference>
<keyword evidence="8 9" id="KW-0413">Isomerase</keyword>